<comment type="function">
    <text evidence="9">Catalyzes the reversible conversion of 2-phosphoglycerate (2-PG) into phosphoenolpyruvate (PEP). It is essential for the degradation of carbohydrates via glycolysis.</text>
</comment>
<dbReference type="HAMAP" id="MF_00318">
    <property type="entry name" value="Enolase"/>
    <property type="match status" value="1"/>
</dbReference>
<feature type="binding site" evidence="11">
    <location>
        <begin position="369"/>
        <end position="372"/>
    </location>
    <ligand>
        <name>substrate</name>
    </ligand>
</feature>
<dbReference type="NCBIfam" id="TIGR01060">
    <property type="entry name" value="eno"/>
    <property type="match status" value="1"/>
</dbReference>
<feature type="binding site" evidence="11">
    <location>
        <position position="160"/>
    </location>
    <ligand>
        <name>substrate</name>
    </ligand>
</feature>
<feature type="domain" description="Enolase C-terminal TIM barrel" evidence="13">
    <location>
        <begin position="144"/>
        <end position="419"/>
    </location>
</feature>
<keyword evidence="7 9" id="KW-0324">Glycolysis</keyword>
<dbReference type="GO" id="GO:0004634">
    <property type="term" value="F:phosphopyruvate hydratase activity"/>
    <property type="evidence" value="ECO:0007669"/>
    <property type="project" value="UniProtKB-UniRule"/>
</dbReference>
<dbReference type="EC" id="4.2.1.11" evidence="3 9"/>
<feature type="binding site" evidence="11">
    <location>
        <position position="290"/>
    </location>
    <ligand>
        <name>substrate</name>
    </ligand>
</feature>
<dbReference type="SUPFAM" id="SSF51604">
    <property type="entry name" value="Enolase C-terminal domain-like"/>
    <property type="match status" value="1"/>
</dbReference>
<sequence length="420" mass="45972">MAKIKKIISREILDSRGDPTIEATVILDDDSFGVFSTPSGLSTGKHEAVELRDKDPERYSGKGVLKALGKIYSVISPLILGKDAADQRAIDNLIIAADKTKDKSNLGANTTLAISGAVAKAQAQSQKIELWQYLNEISQIKLGRFEIPTPMFNIINGGLHGSGNVDFQEFLLVPKKSASYSDNLRAGAEIYYHLKQTIASHSGIVLVGDEGGYSPSLYSNVDALKLIAEAIDTAHYQLGLDVFLSLDVAATELKKEGSYKIKDRPIPLSEDEFVEFFASLNSEYHLLSIEDPLAEDDWDDWRKLTEKIGKETIIVGDDLITTNLERLKKAKAEKACNGVIIKPNQAGTISETINVVRYAKEAGFKIVVSHRSGETNDDFIADFAVAIGADYAKLGAPARGERVAKYNRLLEIEHELSKIS</sequence>
<dbReference type="CDD" id="cd03313">
    <property type="entry name" value="enolase"/>
    <property type="match status" value="1"/>
</dbReference>
<feature type="domain" description="Enolase N-terminal" evidence="14">
    <location>
        <begin position="4"/>
        <end position="134"/>
    </location>
</feature>
<dbReference type="PIRSF" id="PIRSF001400">
    <property type="entry name" value="Enolase"/>
    <property type="match status" value="1"/>
</dbReference>
<keyword evidence="9 12" id="KW-0479">Metal-binding</keyword>
<comment type="pathway">
    <text evidence="1 9">Carbohydrate degradation; glycolysis; pyruvate from D-glyceraldehyde 3-phosphate: step 4/5.</text>
</comment>
<keyword evidence="8 9" id="KW-0456">Lyase</keyword>
<evidence type="ECO:0000256" key="3">
    <source>
        <dbReference type="ARBA" id="ARBA00012058"/>
    </source>
</evidence>
<dbReference type="InterPro" id="IPR020811">
    <property type="entry name" value="Enolase_N"/>
</dbReference>
<keyword evidence="5 9" id="KW-0964">Secreted</keyword>
<dbReference type="InterPro" id="IPR029017">
    <property type="entry name" value="Enolase-like_N"/>
</dbReference>
<proteinExistence type="inferred from homology"/>
<name>A0A1F5GJ36_9BACT</name>
<keyword evidence="9" id="KW-0963">Cytoplasm</keyword>
<dbReference type="Gene3D" id="3.30.390.10">
    <property type="entry name" value="Enolase-like, N-terminal domain"/>
    <property type="match status" value="1"/>
</dbReference>
<comment type="caution">
    <text evidence="15">The sequence shown here is derived from an EMBL/GenBank/DDBJ whole genome shotgun (WGS) entry which is preliminary data.</text>
</comment>
<comment type="similarity">
    <text evidence="2 9">Belongs to the enolase family.</text>
</comment>
<evidence type="ECO:0000256" key="12">
    <source>
        <dbReference type="PIRSR" id="PIRSR001400-3"/>
    </source>
</evidence>
<feature type="binding site" evidence="9">
    <location>
        <position position="393"/>
    </location>
    <ligand>
        <name>(2R)-2-phosphoglycerate</name>
        <dbReference type="ChEBI" id="CHEBI:58289"/>
    </ligand>
</feature>
<dbReference type="STRING" id="1797716.A3D07_00275"/>
<dbReference type="GO" id="GO:0000015">
    <property type="term" value="C:phosphopyruvate hydratase complex"/>
    <property type="evidence" value="ECO:0007669"/>
    <property type="project" value="InterPro"/>
</dbReference>
<feature type="binding site" evidence="9 12">
    <location>
        <position position="317"/>
    </location>
    <ligand>
        <name>Mg(2+)</name>
        <dbReference type="ChEBI" id="CHEBI:18420"/>
    </ligand>
</feature>
<keyword evidence="6 9" id="KW-0460">Magnesium</keyword>
<dbReference type="Proteomes" id="UP000177124">
    <property type="component" value="Unassembled WGS sequence"/>
</dbReference>
<evidence type="ECO:0000256" key="4">
    <source>
        <dbReference type="ARBA" id="ARBA00017068"/>
    </source>
</evidence>
<evidence type="ECO:0000259" key="14">
    <source>
        <dbReference type="SMART" id="SM01193"/>
    </source>
</evidence>
<evidence type="ECO:0000259" key="13">
    <source>
        <dbReference type="SMART" id="SM01192"/>
    </source>
</evidence>
<evidence type="ECO:0000256" key="8">
    <source>
        <dbReference type="ARBA" id="ARBA00023239"/>
    </source>
</evidence>
<evidence type="ECO:0000313" key="15">
    <source>
        <dbReference type="EMBL" id="OGD91839.1"/>
    </source>
</evidence>
<gene>
    <name evidence="9" type="primary">eno</name>
    <name evidence="15" type="ORF">A3D07_00275</name>
</gene>
<evidence type="ECO:0000256" key="9">
    <source>
        <dbReference type="HAMAP-Rule" id="MF_00318"/>
    </source>
</evidence>
<feature type="binding site" evidence="9 12">
    <location>
        <position position="247"/>
    </location>
    <ligand>
        <name>Mg(2+)</name>
        <dbReference type="ChEBI" id="CHEBI:18420"/>
    </ligand>
</feature>
<feature type="binding site" evidence="11">
    <location>
        <position position="169"/>
    </location>
    <ligand>
        <name>substrate</name>
    </ligand>
</feature>
<dbReference type="GO" id="GO:0009986">
    <property type="term" value="C:cell surface"/>
    <property type="evidence" value="ECO:0007669"/>
    <property type="project" value="UniProtKB-SubCell"/>
</dbReference>
<dbReference type="SFLD" id="SFLDF00002">
    <property type="entry name" value="enolase"/>
    <property type="match status" value="1"/>
</dbReference>
<evidence type="ECO:0000256" key="11">
    <source>
        <dbReference type="PIRSR" id="PIRSR001400-2"/>
    </source>
</evidence>
<evidence type="ECO:0000313" key="16">
    <source>
        <dbReference type="Proteomes" id="UP000177124"/>
    </source>
</evidence>
<dbReference type="EMBL" id="MFBF01000009">
    <property type="protein sequence ID" value="OGD91839.1"/>
    <property type="molecule type" value="Genomic_DNA"/>
</dbReference>
<dbReference type="GO" id="GO:0000287">
    <property type="term" value="F:magnesium ion binding"/>
    <property type="evidence" value="ECO:0007669"/>
    <property type="project" value="UniProtKB-UniRule"/>
</dbReference>
<evidence type="ECO:0000256" key="7">
    <source>
        <dbReference type="ARBA" id="ARBA00023152"/>
    </source>
</evidence>
<keyword evidence="15" id="KW-0670">Pyruvate</keyword>
<organism evidence="15 16">
    <name type="scientific">Candidatus Curtissbacteria bacterium RIFCSPHIGHO2_02_FULL_42_15</name>
    <dbReference type="NCBI Taxonomy" id="1797716"/>
    <lineage>
        <taxon>Bacteria</taxon>
        <taxon>Candidatus Curtissiibacteriota</taxon>
    </lineage>
</organism>
<dbReference type="SMART" id="SM01192">
    <property type="entry name" value="Enolase_C"/>
    <property type="match status" value="1"/>
</dbReference>
<dbReference type="UniPathway" id="UPA00109">
    <property type="reaction ID" value="UER00187"/>
</dbReference>
<feature type="binding site" evidence="11">
    <location>
        <position position="317"/>
    </location>
    <ligand>
        <name>substrate</name>
    </ligand>
</feature>
<feature type="active site" description="Proton donor" evidence="9 10">
    <location>
        <position position="210"/>
    </location>
</feature>
<feature type="binding site" evidence="9 12">
    <location>
        <position position="290"/>
    </location>
    <ligand>
        <name>Mg(2+)</name>
        <dbReference type="ChEBI" id="CHEBI:18420"/>
    </ligand>
</feature>
<feature type="binding site" evidence="9">
    <location>
        <position position="342"/>
    </location>
    <ligand>
        <name>(2R)-2-phosphoglycerate</name>
        <dbReference type="ChEBI" id="CHEBI:58289"/>
    </ligand>
</feature>
<dbReference type="InterPro" id="IPR000941">
    <property type="entry name" value="Enolase"/>
</dbReference>
<dbReference type="SUPFAM" id="SSF54826">
    <property type="entry name" value="Enolase N-terminal domain-like"/>
    <property type="match status" value="1"/>
</dbReference>
<evidence type="ECO:0000256" key="2">
    <source>
        <dbReference type="ARBA" id="ARBA00009604"/>
    </source>
</evidence>
<comment type="catalytic activity">
    <reaction evidence="9">
        <text>(2R)-2-phosphoglycerate = phosphoenolpyruvate + H2O</text>
        <dbReference type="Rhea" id="RHEA:10164"/>
        <dbReference type="ChEBI" id="CHEBI:15377"/>
        <dbReference type="ChEBI" id="CHEBI:58289"/>
        <dbReference type="ChEBI" id="CHEBI:58702"/>
        <dbReference type="EC" id="4.2.1.11"/>
    </reaction>
</comment>
<reference evidence="15 16" key="1">
    <citation type="journal article" date="2016" name="Nat. Commun.">
        <title>Thousands of microbial genomes shed light on interconnected biogeochemical processes in an aquifer system.</title>
        <authorList>
            <person name="Anantharaman K."/>
            <person name="Brown C.T."/>
            <person name="Hug L.A."/>
            <person name="Sharon I."/>
            <person name="Castelle C.J."/>
            <person name="Probst A.J."/>
            <person name="Thomas B.C."/>
            <person name="Singh A."/>
            <person name="Wilkins M.J."/>
            <person name="Karaoz U."/>
            <person name="Brodie E.L."/>
            <person name="Williams K.H."/>
            <person name="Hubbard S.S."/>
            <person name="Banfield J.F."/>
        </authorList>
    </citation>
    <scope>NUCLEOTIDE SEQUENCE [LARGE SCALE GENOMIC DNA]</scope>
</reference>
<dbReference type="Gene3D" id="3.20.20.120">
    <property type="entry name" value="Enolase-like C-terminal domain"/>
    <property type="match status" value="1"/>
</dbReference>
<dbReference type="PRINTS" id="PR00148">
    <property type="entry name" value="ENOLASE"/>
</dbReference>
<dbReference type="SFLD" id="SFLDG00178">
    <property type="entry name" value="enolase"/>
    <property type="match status" value="1"/>
</dbReference>
<evidence type="ECO:0000256" key="6">
    <source>
        <dbReference type="ARBA" id="ARBA00022842"/>
    </source>
</evidence>
<evidence type="ECO:0000256" key="10">
    <source>
        <dbReference type="PIRSR" id="PIRSR001400-1"/>
    </source>
</evidence>
<dbReference type="AlphaFoldDB" id="A0A1F5GJ36"/>
<feature type="binding site" evidence="11">
    <location>
        <position position="393"/>
    </location>
    <ligand>
        <name>substrate</name>
    </ligand>
</feature>
<dbReference type="PANTHER" id="PTHR11902">
    <property type="entry name" value="ENOLASE"/>
    <property type="match status" value="1"/>
</dbReference>
<dbReference type="InterPro" id="IPR020810">
    <property type="entry name" value="Enolase_C"/>
</dbReference>
<evidence type="ECO:0000256" key="5">
    <source>
        <dbReference type="ARBA" id="ARBA00022525"/>
    </source>
</evidence>
<dbReference type="GO" id="GO:0006096">
    <property type="term" value="P:glycolytic process"/>
    <property type="evidence" value="ECO:0007669"/>
    <property type="project" value="UniProtKB-UniRule"/>
</dbReference>
<dbReference type="InterPro" id="IPR036849">
    <property type="entry name" value="Enolase-like_C_sf"/>
</dbReference>
<feature type="binding site" evidence="9">
    <location>
        <position position="372"/>
    </location>
    <ligand>
        <name>(2R)-2-phosphoglycerate</name>
        <dbReference type="ChEBI" id="CHEBI:58289"/>
    </ligand>
</feature>
<dbReference type="PANTHER" id="PTHR11902:SF1">
    <property type="entry name" value="ENOLASE"/>
    <property type="match status" value="1"/>
</dbReference>
<dbReference type="SFLD" id="SFLDS00001">
    <property type="entry name" value="Enolase"/>
    <property type="match status" value="1"/>
</dbReference>
<dbReference type="SMART" id="SM01193">
    <property type="entry name" value="Enolase_N"/>
    <property type="match status" value="1"/>
</dbReference>
<comment type="subcellular location">
    <subcellularLocation>
        <location evidence="9">Cytoplasm</location>
    </subcellularLocation>
    <subcellularLocation>
        <location evidence="9">Secreted</location>
    </subcellularLocation>
    <subcellularLocation>
        <location evidence="9">Cell surface</location>
    </subcellularLocation>
    <text evidence="9">Fractions of enolase are present in both the cytoplasm and on the cell surface.</text>
</comment>
<dbReference type="Pfam" id="PF00113">
    <property type="entry name" value="Enolase_C"/>
    <property type="match status" value="1"/>
</dbReference>
<comment type="cofactor">
    <cofactor evidence="9">
        <name>Mg(2+)</name>
        <dbReference type="ChEBI" id="CHEBI:18420"/>
    </cofactor>
    <text evidence="9">Binds a second Mg(2+) ion via substrate during catalysis.</text>
</comment>
<feature type="binding site" evidence="9">
    <location>
        <position position="168"/>
    </location>
    <ligand>
        <name>(2R)-2-phosphoglycerate</name>
        <dbReference type="ChEBI" id="CHEBI:58289"/>
    </ligand>
</feature>
<protein>
    <recommendedName>
        <fullName evidence="4 9">Enolase</fullName>
        <ecNumber evidence="3 9">4.2.1.11</ecNumber>
    </recommendedName>
    <alternativeName>
        <fullName evidence="9">2-phospho-D-glycerate hydro-lyase</fullName>
    </alternativeName>
    <alternativeName>
        <fullName evidence="9">2-phosphoglycerate dehydratase</fullName>
    </alternativeName>
</protein>
<comment type="cofactor">
    <cofactor evidence="12">
        <name>Mg(2+)</name>
        <dbReference type="ChEBI" id="CHEBI:18420"/>
    </cofactor>
    <text evidence="12">Mg(2+) is required for catalysis and for stabilizing the dimer.</text>
</comment>
<feature type="active site" description="Proton acceptor" evidence="9 10">
    <location>
        <position position="342"/>
    </location>
</feature>
<feature type="binding site" evidence="9">
    <location>
        <position position="371"/>
    </location>
    <ligand>
        <name>(2R)-2-phosphoglycerate</name>
        <dbReference type="ChEBI" id="CHEBI:58289"/>
    </ligand>
</feature>
<evidence type="ECO:0000256" key="1">
    <source>
        <dbReference type="ARBA" id="ARBA00005031"/>
    </source>
</evidence>
<accession>A0A1F5GJ36</accession>
<dbReference type="Pfam" id="PF03952">
    <property type="entry name" value="Enolase_N"/>
    <property type="match status" value="1"/>
</dbReference>
<dbReference type="GO" id="GO:0005576">
    <property type="term" value="C:extracellular region"/>
    <property type="evidence" value="ECO:0007669"/>
    <property type="project" value="UniProtKB-SubCell"/>
</dbReference>